<organism evidence="4 5">
    <name type="scientific">Schistosoma japonicum</name>
    <name type="common">Blood fluke</name>
    <dbReference type="NCBI Taxonomy" id="6182"/>
    <lineage>
        <taxon>Eukaryota</taxon>
        <taxon>Metazoa</taxon>
        <taxon>Spiralia</taxon>
        <taxon>Lophotrochozoa</taxon>
        <taxon>Platyhelminthes</taxon>
        <taxon>Trematoda</taxon>
        <taxon>Digenea</taxon>
        <taxon>Strigeidida</taxon>
        <taxon>Schistosomatoidea</taxon>
        <taxon>Schistosomatidae</taxon>
        <taxon>Schistosoma</taxon>
    </lineage>
</organism>
<dbReference type="OrthoDB" id="37886at2759"/>
<evidence type="ECO:0000256" key="3">
    <source>
        <dbReference type="ARBA" id="ARBA00023216"/>
    </source>
</evidence>
<dbReference type="AlphaFoldDB" id="A0A4Z2DAC0"/>
<name>A0A4Z2DAC0_SCHJA</name>
<evidence type="ECO:0000256" key="1">
    <source>
        <dbReference type="ARBA" id="ARBA00007831"/>
    </source>
</evidence>
<dbReference type="Gene3D" id="1.10.220.10">
    <property type="entry name" value="Annexin"/>
    <property type="match status" value="1"/>
</dbReference>
<keyword evidence="5" id="KW-1185">Reference proteome</keyword>
<dbReference type="Proteomes" id="UP000311919">
    <property type="component" value="Unassembled WGS sequence"/>
</dbReference>
<evidence type="ECO:0000256" key="2">
    <source>
        <dbReference type="ARBA" id="ARBA00022737"/>
    </source>
</evidence>
<keyword evidence="2" id="KW-0677">Repeat</keyword>
<dbReference type="InterPro" id="IPR037104">
    <property type="entry name" value="Annexin_sf"/>
</dbReference>
<comment type="caution">
    <text evidence="4">The sequence shown here is derived from an EMBL/GenBank/DDBJ whole genome shotgun (WGS) entry which is preliminary data.</text>
</comment>
<keyword evidence="3" id="KW-0041">Annexin</keyword>
<feature type="non-terminal residue" evidence="4">
    <location>
        <position position="51"/>
    </location>
</feature>
<gene>
    <name evidence="4" type="ORF">EWB00_003017</name>
</gene>
<evidence type="ECO:0000313" key="4">
    <source>
        <dbReference type="EMBL" id="TNN13359.1"/>
    </source>
</evidence>
<dbReference type="GO" id="GO:0005509">
    <property type="term" value="F:calcium ion binding"/>
    <property type="evidence" value="ECO:0007669"/>
    <property type="project" value="InterPro"/>
</dbReference>
<dbReference type="PROSITE" id="PS51897">
    <property type="entry name" value="ANNEXIN_2"/>
    <property type="match status" value="1"/>
</dbReference>
<protein>
    <submittedName>
        <fullName evidence="4">Annexin</fullName>
    </submittedName>
</protein>
<evidence type="ECO:0000313" key="5">
    <source>
        <dbReference type="Proteomes" id="UP000311919"/>
    </source>
</evidence>
<reference evidence="4 5" key="1">
    <citation type="submission" date="2019-03" db="EMBL/GenBank/DDBJ databases">
        <title>An improved genome assembly of the fluke Schistosoma japonicum.</title>
        <authorList>
            <person name="Hu W."/>
            <person name="Luo F."/>
            <person name="Yin M."/>
            <person name="Mo X."/>
            <person name="Sun C."/>
            <person name="Wu Q."/>
            <person name="Zhu B."/>
            <person name="Xiang M."/>
            <person name="Wang J."/>
            <person name="Wang Y."/>
            <person name="Zhang T."/>
            <person name="Xu B."/>
            <person name="Zheng H."/>
            <person name="Feng Z."/>
        </authorList>
    </citation>
    <scope>NUCLEOTIDE SEQUENCE [LARGE SCALE GENOMIC DNA]</scope>
    <source>
        <strain evidence="4">HuSjv2</strain>
        <tissue evidence="4">Worms</tissue>
    </source>
</reference>
<dbReference type="GO" id="GO:0005544">
    <property type="term" value="F:calcium-dependent phospholipid binding"/>
    <property type="evidence" value="ECO:0007669"/>
    <property type="project" value="InterPro"/>
</dbReference>
<accession>A0A4Z2DAC0</accession>
<proteinExistence type="inferred from homology"/>
<dbReference type="STRING" id="6182.A0A4Z2DAC0"/>
<comment type="similarity">
    <text evidence="1">Belongs to the annexin family.</text>
</comment>
<dbReference type="InterPro" id="IPR018502">
    <property type="entry name" value="Annexin_repeat"/>
</dbReference>
<sequence>MKETNINSNRSLVADMKKETCGDYEYALLSLVQAERDDIQLLQLKAIPEKG</sequence>
<dbReference type="EMBL" id="SKCS01000195">
    <property type="protein sequence ID" value="TNN13359.1"/>
    <property type="molecule type" value="Genomic_DNA"/>
</dbReference>